<reference evidence="1" key="1">
    <citation type="submission" date="2023-10" db="EMBL/GenBank/DDBJ databases">
        <authorList>
            <person name="Chen Y."/>
            <person name="Shah S."/>
            <person name="Dougan E. K."/>
            <person name="Thang M."/>
            <person name="Chan C."/>
        </authorList>
    </citation>
    <scope>NUCLEOTIDE SEQUENCE [LARGE SCALE GENOMIC DNA]</scope>
</reference>
<name>A0ABN9UTN8_9DINO</name>
<keyword evidence="2" id="KW-1185">Reference proteome</keyword>
<sequence length="196" mass="21652">QHVRSDVAEDPATMWVGTWPGVVLSASRQAFQDSAEGKYEVLLKETTVNLPLDVKAYKLQFPSEAQAFQFQAAFNSNAHKWLRSKSFAKIYPGADVELQNSLLWTAKHQFGANGGMGVLYVFGDTDIDELVLCEHSGLDDERFLPHKKALEVLGISAQKIGENIWHASLWLGVDRFSVSLPVIPGFDLPPPAVSAR</sequence>
<organism evidence="1 2">
    <name type="scientific">Prorocentrum cordatum</name>
    <dbReference type="NCBI Taxonomy" id="2364126"/>
    <lineage>
        <taxon>Eukaryota</taxon>
        <taxon>Sar</taxon>
        <taxon>Alveolata</taxon>
        <taxon>Dinophyceae</taxon>
        <taxon>Prorocentrales</taxon>
        <taxon>Prorocentraceae</taxon>
        <taxon>Prorocentrum</taxon>
    </lineage>
</organism>
<feature type="non-terminal residue" evidence="1">
    <location>
        <position position="1"/>
    </location>
</feature>
<dbReference type="Proteomes" id="UP001189429">
    <property type="component" value="Unassembled WGS sequence"/>
</dbReference>
<evidence type="ECO:0000313" key="2">
    <source>
        <dbReference type="Proteomes" id="UP001189429"/>
    </source>
</evidence>
<comment type="caution">
    <text evidence="1">The sequence shown here is derived from an EMBL/GenBank/DDBJ whole genome shotgun (WGS) entry which is preliminary data.</text>
</comment>
<evidence type="ECO:0000313" key="1">
    <source>
        <dbReference type="EMBL" id="CAK0862852.1"/>
    </source>
</evidence>
<protein>
    <submittedName>
        <fullName evidence="1">Uncharacterized protein</fullName>
    </submittedName>
</protein>
<feature type="non-terminal residue" evidence="1">
    <location>
        <position position="196"/>
    </location>
</feature>
<gene>
    <name evidence="1" type="ORF">PCOR1329_LOCUS51169</name>
</gene>
<dbReference type="EMBL" id="CAUYUJ010016202">
    <property type="protein sequence ID" value="CAK0862852.1"/>
    <property type="molecule type" value="Genomic_DNA"/>
</dbReference>
<proteinExistence type="predicted"/>
<accession>A0ABN9UTN8</accession>